<dbReference type="Pfam" id="PF00574">
    <property type="entry name" value="CLP_protease"/>
    <property type="match status" value="1"/>
</dbReference>
<reference evidence="1 2" key="1">
    <citation type="submission" date="2019-02" db="EMBL/GenBank/DDBJ databases">
        <title>Deep-cultivation of Planctomycetes and their phenomic and genomic characterization uncovers novel biology.</title>
        <authorList>
            <person name="Wiegand S."/>
            <person name="Jogler M."/>
            <person name="Boedeker C."/>
            <person name="Pinto D."/>
            <person name="Vollmers J."/>
            <person name="Rivas-Marin E."/>
            <person name="Kohn T."/>
            <person name="Peeters S.H."/>
            <person name="Heuer A."/>
            <person name="Rast P."/>
            <person name="Oberbeckmann S."/>
            <person name="Bunk B."/>
            <person name="Jeske O."/>
            <person name="Meyerdierks A."/>
            <person name="Storesund J.E."/>
            <person name="Kallscheuer N."/>
            <person name="Luecker S."/>
            <person name="Lage O.M."/>
            <person name="Pohl T."/>
            <person name="Merkel B.J."/>
            <person name="Hornburger P."/>
            <person name="Mueller R.-W."/>
            <person name="Bruemmer F."/>
            <person name="Labrenz M."/>
            <person name="Spormann A.M."/>
            <person name="Op den Camp H."/>
            <person name="Overmann J."/>
            <person name="Amann R."/>
            <person name="Jetten M.S.M."/>
            <person name="Mascher T."/>
            <person name="Medema M.H."/>
            <person name="Devos D.P."/>
            <person name="Kaster A.-K."/>
            <person name="Ovreas L."/>
            <person name="Rohde M."/>
            <person name="Galperin M.Y."/>
            <person name="Jogler C."/>
        </authorList>
    </citation>
    <scope>NUCLEOTIDE SEQUENCE [LARGE SCALE GENOMIC DNA]</scope>
    <source>
        <strain evidence="1 2">Mal4</strain>
    </source>
</reference>
<dbReference type="OrthoDB" id="259258at2"/>
<protein>
    <recommendedName>
        <fullName evidence="3">ATP-dependent Clp protease proteolytic subunit</fullName>
    </recommendedName>
</protein>
<evidence type="ECO:0000313" key="2">
    <source>
        <dbReference type="Proteomes" id="UP000320496"/>
    </source>
</evidence>
<accession>A0A517Z071</accession>
<proteinExistence type="predicted"/>
<dbReference type="InterPro" id="IPR029045">
    <property type="entry name" value="ClpP/crotonase-like_dom_sf"/>
</dbReference>
<gene>
    <name evidence="1" type="ORF">Mal4_01600</name>
</gene>
<sequence>MSHRRAIRPYPAVPARPMASDERSRRDWELAICGDFTDRQSDLMEQLVSVPRRSRGVIYFDSCGGSAYTGLALASIIRLRGLDPAAVVSGECSSAAILPFAACRRRFVTPHSTLLFHPLRWQSEENVRLEEAAEWTRHFRFMEEDLDLLIARLLDYPAEKLAAWNRPGRFVTGPELVEAGLARPLDLFAEDLWTQIAATD</sequence>
<dbReference type="RefSeq" id="WP_145366576.1">
    <property type="nucleotide sequence ID" value="NZ_CP036275.1"/>
</dbReference>
<evidence type="ECO:0000313" key="1">
    <source>
        <dbReference type="EMBL" id="QDU35878.1"/>
    </source>
</evidence>
<name>A0A517Z071_9PLAN</name>
<keyword evidence="2" id="KW-1185">Reference proteome</keyword>
<organism evidence="1 2">
    <name type="scientific">Maioricimonas rarisocia</name>
    <dbReference type="NCBI Taxonomy" id="2528026"/>
    <lineage>
        <taxon>Bacteria</taxon>
        <taxon>Pseudomonadati</taxon>
        <taxon>Planctomycetota</taxon>
        <taxon>Planctomycetia</taxon>
        <taxon>Planctomycetales</taxon>
        <taxon>Planctomycetaceae</taxon>
        <taxon>Maioricimonas</taxon>
    </lineage>
</organism>
<dbReference type="EMBL" id="CP036275">
    <property type="protein sequence ID" value="QDU35878.1"/>
    <property type="molecule type" value="Genomic_DNA"/>
</dbReference>
<dbReference type="SUPFAM" id="SSF52096">
    <property type="entry name" value="ClpP/crotonase"/>
    <property type="match status" value="1"/>
</dbReference>
<dbReference type="Gene3D" id="3.90.226.10">
    <property type="entry name" value="2-enoyl-CoA Hydratase, Chain A, domain 1"/>
    <property type="match status" value="1"/>
</dbReference>
<dbReference type="AlphaFoldDB" id="A0A517Z071"/>
<dbReference type="KEGG" id="mri:Mal4_01600"/>
<dbReference type="InterPro" id="IPR023562">
    <property type="entry name" value="ClpP/TepA"/>
</dbReference>
<dbReference type="Proteomes" id="UP000320496">
    <property type="component" value="Chromosome"/>
</dbReference>
<evidence type="ECO:0008006" key="3">
    <source>
        <dbReference type="Google" id="ProtNLM"/>
    </source>
</evidence>